<organism evidence="1 2">
    <name type="scientific">Smallanthus sonchifolius</name>
    <dbReference type="NCBI Taxonomy" id="185202"/>
    <lineage>
        <taxon>Eukaryota</taxon>
        <taxon>Viridiplantae</taxon>
        <taxon>Streptophyta</taxon>
        <taxon>Embryophyta</taxon>
        <taxon>Tracheophyta</taxon>
        <taxon>Spermatophyta</taxon>
        <taxon>Magnoliopsida</taxon>
        <taxon>eudicotyledons</taxon>
        <taxon>Gunneridae</taxon>
        <taxon>Pentapetalae</taxon>
        <taxon>asterids</taxon>
        <taxon>campanulids</taxon>
        <taxon>Asterales</taxon>
        <taxon>Asteraceae</taxon>
        <taxon>Asteroideae</taxon>
        <taxon>Heliantheae alliance</taxon>
        <taxon>Millerieae</taxon>
        <taxon>Smallanthus</taxon>
    </lineage>
</organism>
<keyword evidence="2" id="KW-1185">Reference proteome</keyword>
<comment type="caution">
    <text evidence="1">The sequence shown here is derived from an EMBL/GenBank/DDBJ whole genome shotgun (WGS) entry which is preliminary data.</text>
</comment>
<name>A0ACB9J4M4_9ASTR</name>
<dbReference type="Proteomes" id="UP001056120">
    <property type="component" value="Linkage Group LG05"/>
</dbReference>
<reference evidence="1 2" key="2">
    <citation type="journal article" date="2022" name="Mol. Ecol. Resour.">
        <title>The genomes of chicory, endive, great burdock and yacon provide insights into Asteraceae paleo-polyploidization history and plant inulin production.</title>
        <authorList>
            <person name="Fan W."/>
            <person name="Wang S."/>
            <person name="Wang H."/>
            <person name="Wang A."/>
            <person name="Jiang F."/>
            <person name="Liu H."/>
            <person name="Zhao H."/>
            <person name="Xu D."/>
            <person name="Zhang Y."/>
        </authorList>
    </citation>
    <scope>NUCLEOTIDE SEQUENCE [LARGE SCALE GENOMIC DNA]</scope>
    <source>
        <strain evidence="2">cv. Yunnan</strain>
        <tissue evidence="1">Leaves</tissue>
    </source>
</reference>
<protein>
    <submittedName>
        <fullName evidence="1">Uncharacterized protein</fullName>
    </submittedName>
</protein>
<evidence type="ECO:0000313" key="2">
    <source>
        <dbReference type="Proteomes" id="UP001056120"/>
    </source>
</evidence>
<evidence type="ECO:0000313" key="1">
    <source>
        <dbReference type="EMBL" id="KAI3815469.1"/>
    </source>
</evidence>
<gene>
    <name evidence="1" type="ORF">L1987_15137</name>
</gene>
<dbReference type="EMBL" id="CM042022">
    <property type="protein sequence ID" value="KAI3815469.1"/>
    <property type="molecule type" value="Genomic_DNA"/>
</dbReference>
<proteinExistence type="predicted"/>
<reference evidence="2" key="1">
    <citation type="journal article" date="2022" name="Mol. Ecol. Resour.">
        <title>The genomes of chicory, endive, great burdock and yacon provide insights into Asteraceae palaeo-polyploidization history and plant inulin production.</title>
        <authorList>
            <person name="Fan W."/>
            <person name="Wang S."/>
            <person name="Wang H."/>
            <person name="Wang A."/>
            <person name="Jiang F."/>
            <person name="Liu H."/>
            <person name="Zhao H."/>
            <person name="Xu D."/>
            <person name="Zhang Y."/>
        </authorList>
    </citation>
    <scope>NUCLEOTIDE SEQUENCE [LARGE SCALE GENOMIC DNA]</scope>
    <source>
        <strain evidence="2">cv. Yunnan</strain>
    </source>
</reference>
<sequence length="112" mass="12404">MLTRVTLSFVGSPIVEQGRRAPLLTTTLILLETNYSLYLEVWNGVLRCGMKNPSHLFIGFKMSNARSCIGLHGCTNTSGIKQGTKDSVPEPGEARQPMHDRAMICLLPRLVF</sequence>
<accession>A0ACB9J4M4</accession>